<protein>
    <submittedName>
        <fullName evidence="1">Uncharacterized protein</fullName>
    </submittedName>
</protein>
<organism evidence="1 2">
    <name type="scientific">Peronosclerospora sorghi</name>
    <dbReference type="NCBI Taxonomy" id="230839"/>
    <lineage>
        <taxon>Eukaryota</taxon>
        <taxon>Sar</taxon>
        <taxon>Stramenopiles</taxon>
        <taxon>Oomycota</taxon>
        <taxon>Peronosporomycetes</taxon>
        <taxon>Peronosporales</taxon>
        <taxon>Peronosporaceae</taxon>
        <taxon>Peronosclerospora</taxon>
    </lineage>
</organism>
<dbReference type="EMBL" id="CM047589">
    <property type="protein sequence ID" value="KAI9920555.1"/>
    <property type="molecule type" value="Genomic_DNA"/>
</dbReference>
<accession>A0ACC0WR84</accession>
<evidence type="ECO:0000313" key="1">
    <source>
        <dbReference type="EMBL" id="KAI9920555.1"/>
    </source>
</evidence>
<proteinExistence type="predicted"/>
<sequence>MYLVSCDFSEKQSHCFALHVTPAPVCSHQVLDQYGWIGLGEAEWIYRIRGVYLVVFNDDNLPRPDVKYVGSNPHVGLREIVDEL</sequence>
<name>A0ACC0WR84_9STRA</name>
<evidence type="ECO:0000313" key="2">
    <source>
        <dbReference type="Proteomes" id="UP001163321"/>
    </source>
</evidence>
<dbReference type="Proteomes" id="UP001163321">
    <property type="component" value="Chromosome 10"/>
</dbReference>
<keyword evidence="2" id="KW-1185">Reference proteome</keyword>
<comment type="caution">
    <text evidence="1">The sequence shown here is derived from an EMBL/GenBank/DDBJ whole genome shotgun (WGS) entry which is preliminary data.</text>
</comment>
<gene>
    <name evidence="1" type="ORF">PsorP6_015410</name>
</gene>
<reference evidence="1 2" key="1">
    <citation type="journal article" date="2022" name="bioRxiv">
        <title>The genome of the oomycete Peronosclerospora sorghi, a cosmopolitan pathogen of maize and sorghum, is inflated with dispersed pseudogenes.</title>
        <authorList>
            <person name="Fletcher K."/>
            <person name="Martin F."/>
            <person name="Isakeit T."/>
            <person name="Cavanaugh K."/>
            <person name="Magill C."/>
            <person name="Michelmore R."/>
        </authorList>
    </citation>
    <scope>NUCLEOTIDE SEQUENCE [LARGE SCALE GENOMIC DNA]</scope>
    <source>
        <strain evidence="1">P6</strain>
    </source>
</reference>